<name>A0A914H383_GLORO</name>
<feature type="signal peptide" evidence="1">
    <location>
        <begin position="1"/>
        <end position="18"/>
    </location>
</feature>
<accession>A0A914H383</accession>
<evidence type="ECO:0000256" key="1">
    <source>
        <dbReference type="SAM" id="SignalP"/>
    </source>
</evidence>
<organism evidence="2 3">
    <name type="scientific">Globodera rostochiensis</name>
    <name type="common">Golden nematode worm</name>
    <name type="synonym">Heterodera rostochiensis</name>
    <dbReference type="NCBI Taxonomy" id="31243"/>
    <lineage>
        <taxon>Eukaryota</taxon>
        <taxon>Metazoa</taxon>
        <taxon>Ecdysozoa</taxon>
        <taxon>Nematoda</taxon>
        <taxon>Chromadorea</taxon>
        <taxon>Rhabditida</taxon>
        <taxon>Tylenchina</taxon>
        <taxon>Tylenchomorpha</taxon>
        <taxon>Tylenchoidea</taxon>
        <taxon>Heteroderidae</taxon>
        <taxon>Heteroderinae</taxon>
        <taxon>Globodera</taxon>
    </lineage>
</organism>
<protein>
    <submittedName>
        <fullName evidence="3">Uncharacterized protein</fullName>
    </submittedName>
</protein>
<feature type="chain" id="PRO_5037770827" evidence="1">
    <location>
        <begin position="19"/>
        <end position="206"/>
    </location>
</feature>
<evidence type="ECO:0000313" key="3">
    <source>
        <dbReference type="WBParaSite" id="Gr19_v10_g13740.t1"/>
    </source>
</evidence>
<keyword evidence="2" id="KW-1185">Reference proteome</keyword>
<dbReference type="WBParaSite" id="Gr19_v10_g13740.t1">
    <property type="protein sequence ID" value="Gr19_v10_g13740.t1"/>
    <property type="gene ID" value="Gr19_v10_g13740"/>
</dbReference>
<evidence type="ECO:0000313" key="2">
    <source>
        <dbReference type="Proteomes" id="UP000887572"/>
    </source>
</evidence>
<dbReference type="AlphaFoldDB" id="A0A914H383"/>
<sequence length="206" mass="23079">MQLNPKLLLLILTPIVCSFPVEVIENGIPEVNSNPVEVIENGIPEVNSNPVEVIENGTGTPEFHSNPVDGTPDVHSNPVDGIQEKDIIEKFLTLLELEAIVKQFIKASTKVLLNSNDGKNELDDLKTAEELYQKLVSLTETLGLENLSMFEAAKYFVDDFPHKSAVFKPAKDFRKIEVRGIPKLYAKNFRKIEHRFNKLEASRATP</sequence>
<proteinExistence type="predicted"/>
<dbReference type="Proteomes" id="UP000887572">
    <property type="component" value="Unplaced"/>
</dbReference>
<keyword evidence="1" id="KW-0732">Signal</keyword>
<reference evidence="3" key="1">
    <citation type="submission" date="2022-11" db="UniProtKB">
        <authorList>
            <consortium name="WormBaseParasite"/>
        </authorList>
    </citation>
    <scope>IDENTIFICATION</scope>
</reference>